<accession>A0ABR7SU95</accession>
<feature type="region of interest" description="Disordered" evidence="1">
    <location>
        <begin position="1"/>
        <end position="79"/>
    </location>
</feature>
<comment type="caution">
    <text evidence="2">The sequence shown here is derived from an EMBL/GenBank/DDBJ whole genome shotgun (WGS) entry which is preliminary data.</text>
</comment>
<sequence length="238" mass="25820">MNARPTRPPLPLAPLGYRRDGRPVLPILGASAEDPGEQQHGDPAASSNTPPPPTDQVSFSQDELSRRFTREKDQGRRAGIRELLSQLGFDNARALQDFVHSQREAEQSRLSDLERREQELAVREQQAAEREAQALTRERDAARRSALVGLGSTGTELEDATVLLARASEEADDDAALRKAAERLKSRRPELFGQQPSTAPPSGSPDKGTPARTGGTPPRPGTAGLDMARRRGHLTTGS</sequence>
<dbReference type="Proteomes" id="UP000642284">
    <property type="component" value="Unassembled WGS sequence"/>
</dbReference>
<feature type="region of interest" description="Disordered" evidence="1">
    <location>
        <begin position="102"/>
        <end position="140"/>
    </location>
</feature>
<evidence type="ECO:0000313" key="2">
    <source>
        <dbReference type="EMBL" id="MBC9717848.1"/>
    </source>
</evidence>
<feature type="compositionally biased region" description="Pro residues" evidence="1">
    <location>
        <begin position="1"/>
        <end position="12"/>
    </location>
</feature>
<evidence type="ECO:0000313" key="3">
    <source>
        <dbReference type="Proteomes" id="UP000642284"/>
    </source>
</evidence>
<protein>
    <submittedName>
        <fullName evidence="2">Uncharacterized protein</fullName>
    </submittedName>
</protein>
<reference evidence="2 3" key="1">
    <citation type="submission" date="2020-08" db="EMBL/GenBank/DDBJ databases">
        <title>Genemic of Streptomyces polyaspartic.</title>
        <authorList>
            <person name="Liu W."/>
        </authorList>
    </citation>
    <scope>NUCLEOTIDE SEQUENCE [LARGE SCALE GENOMIC DNA]</scope>
    <source>
        <strain evidence="2 3">TRM66268-LWL</strain>
    </source>
</reference>
<dbReference type="EMBL" id="JACTVJ010000021">
    <property type="protein sequence ID" value="MBC9717848.1"/>
    <property type="molecule type" value="Genomic_DNA"/>
</dbReference>
<gene>
    <name evidence="2" type="ORF">H9Y04_35485</name>
</gene>
<feature type="compositionally biased region" description="Basic and acidic residues" evidence="1">
    <location>
        <begin position="175"/>
        <end position="190"/>
    </location>
</feature>
<organism evidence="2 3">
    <name type="scientific">Streptomyces polyasparticus</name>
    <dbReference type="NCBI Taxonomy" id="2767826"/>
    <lineage>
        <taxon>Bacteria</taxon>
        <taxon>Bacillati</taxon>
        <taxon>Actinomycetota</taxon>
        <taxon>Actinomycetes</taxon>
        <taxon>Kitasatosporales</taxon>
        <taxon>Streptomycetaceae</taxon>
        <taxon>Streptomyces</taxon>
    </lineage>
</organism>
<dbReference type="RefSeq" id="WP_187818288.1">
    <property type="nucleotide sequence ID" value="NZ_JACTVJ010000021.1"/>
</dbReference>
<feature type="compositionally biased region" description="Basic and acidic residues" evidence="1">
    <location>
        <begin position="63"/>
        <end position="79"/>
    </location>
</feature>
<feature type="region of interest" description="Disordered" evidence="1">
    <location>
        <begin position="167"/>
        <end position="238"/>
    </location>
</feature>
<keyword evidence="3" id="KW-1185">Reference proteome</keyword>
<feature type="compositionally biased region" description="Low complexity" evidence="1">
    <location>
        <begin position="208"/>
        <end position="224"/>
    </location>
</feature>
<name>A0ABR7SU95_9ACTN</name>
<evidence type="ECO:0000256" key="1">
    <source>
        <dbReference type="SAM" id="MobiDB-lite"/>
    </source>
</evidence>
<proteinExistence type="predicted"/>